<comment type="caution">
    <text evidence="1">The sequence shown here is derived from an EMBL/GenBank/DDBJ whole genome shotgun (WGS) entry which is preliminary data.</text>
</comment>
<name>A0ABV8FNW8_9ACTN</name>
<accession>A0ABV8FNW8</accession>
<protein>
    <submittedName>
        <fullName evidence="1">Uncharacterized protein</fullName>
    </submittedName>
</protein>
<gene>
    <name evidence="1" type="ORF">ACFOVU_17635</name>
</gene>
<dbReference type="EMBL" id="JBHSBH010000011">
    <property type="protein sequence ID" value="MFC3997760.1"/>
    <property type="molecule type" value="Genomic_DNA"/>
</dbReference>
<proteinExistence type="predicted"/>
<keyword evidence="2" id="KW-1185">Reference proteome</keyword>
<evidence type="ECO:0000313" key="1">
    <source>
        <dbReference type="EMBL" id="MFC3997760.1"/>
    </source>
</evidence>
<dbReference type="Proteomes" id="UP001595847">
    <property type="component" value="Unassembled WGS sequence"/>
</dbReference>
<dbReference type="RefSeq" id="WP_378535001.1">
    <property type="nucleotide sequence ID" value="NZ_JBHSBH010000011.1"/>
</dbReference>
<sequence length="55" mass="5918">MGEFFAEIQGRIKETRMSLLAAQAAGDDFLADTHASELEDLHRIAARNGIDTGGV</sequence>
<reference evidence="2" key="1">
    <citation type="journal article" date="2019" name="Int. J. Syst. Evol. Microbiol.">
        <title>The Global Catalogue of Microorganisms (GCM) 10K type strain sequencing project: providing services to taxonomists for standard genome sequencing and annotation.</title>
        <authorList>
            <consortium name="The Broad Institute Genomics Platform"/>
            <consortium name="The Broad Institute Genome Sequencing Center for Infectious Disease"/>
            <person name="Wu L."/>
            <person name="Ma J."/>
        </authorList>
    </citation>
    <scope>NUCLEOTIDE SEQUENCE [LARGE SCALE GENOMIC DNA]</scope>
    <source>
        <strain evidence="2">TBRC 1826</strain>
    </source>
</reference>
<organism evidence="1 2">
    <name type="scientific">Nocardiopsis sediminis</name>
    <dbReference type="NCBI Taxonomy" id="1778267"/>
    <lineage>
        <taxon>Bacteria</taxon>
        <taxon>Bacillati</taxon>
        <taxon>Actinomycetota</taxon>
        <taxon>Actinomycetes</taxon>
        <taxon>Streptosporangiales</taxon>
        <taxon>Nocardiopsidaceae</taxon>
        <taxon>Nocardiopsis</taxon>
    </lineage>
</organism>
<evidence type="ECO:0000313" key="2">
    <source>
        <dbReference type="Proteomes" id="UP001595847"/>
    </source>
</evidence>